<evidence type="ECO:0000313" key="1">
    <source>
        <dbReference type="EMBL" id="MBW63505.1"/>
    </source>
</evidence>
<proteinExistence type="predicted"/>
<name>A0A2M4CE33_9DIPT</name>
<sequence length="71" mass="8165">MWRLFFFRGWSPPSLCFNQTHSVKYVAIDGGSELNSASQRKAIEEGIDRFHGELWVPNCWVSLSICRCGWG</sequence>
<reference evidence="1" key="1">
    <citation type="submission" date="2018-01" db="EMBL/GenBank/DDBJ databases">
        <title>An insight into the sialome of Amazonian anophelines.</title>
        <authorList>
            <person name="Ribeiro J.M."/>
            <person name="Scarpassa V."/>
            <person name="Calvo E."/>
        </authorList>
    </citation>
    <scope>NUCLEOTIDE SEQUENCE</scope>
    <source>
        <tissue evidence="1">Salivary glands</tissue>
    </source>
</reference>
<dbReference type="AlphaFoldDB" id="A0A2M4CE33"/>
<accession>A0A2M4CE33</accession>
<organism evidence="1">
    <name type="scientific">Anopheles marajoara</name>
    <dbReference type="NCBI Taxonomy" id="58244"/>
    <lineage>
        <taxon>Eukaryota</taxon>
        <taxon>Metazoa</taxon>
        <taxon>Ecdysozoa</taxon>
        <taxon>Arthropoda</taxon>
        <taxon>Hexapoda</taxon>
        <taxon>Insecta</taxon>
        <taxon>Pterygota</taxon>
        <taxon>Neoptera</taxon>
        <taxon>Endopterygota</taxon>
        <taxon>Diptera</taxon>
        <taxon>Nematocera</taxon>
        <taxon>Culicoidea</taxon>
        <taxon>Culicidae</taxon>
        <taxon>Anophelinae</taxon>
        <taxon>Anopheles</taxon>
    </lineage>
</organism>
<dbReference type="EMBL" id="GGFJ01014364">
    <property type="protein sequence ID" value="MBW63505.1"/>
    <property type="molecule type" value="Transcribed_RNA"/>
</dbReference>
<protein>
    <submittedName>
        <fullName evidence="1">Putative secreted protein</fullName>
    </submittedName>
</protein>